<evidence type="ECO:0000313" key="5">
    <source>
        <dbReference type="Proteomes" id="UP000694240"/>
    </source>
</evidence>
<dbReference type="InterPro" id="IPR001890">
    <property type="entry name" value="RNA-binding_CRM"/>
</dbReference>
<dbReference type="PROSITE" id="PS51295">
    <property type="entry name" value="CRM"/>
    <property type="match status" value="1"/>
</dbReference>
<proteinExistence type="predicted"/>
<keyword evidence="1" id="KW-0694">RNA-binding</keyword>
<gene>
    <name evidence="4" type="ORF">ISN45_Aa04g011950</name>
</gene>
<feature type="region of interest" description="Disordered" evidence="2">
    <location>
        <begin position="282"/>
        <end position="307"/>
    </location>
</feature>
<feature type="compositionally biased region" description="Basic and acidic residues" evidence="2">
    <location>
        <begin position="548"/>
        <end position="557"/>
    </location>
</feature>
<protein>
    <submittedName>
        <fullName evidence="4">RNA-binding CRM domain</fullName>
    </submittedName>
</protein>
<feature type="compositionally biased region" description="Basic and acidic residues" evidence="2">
    <location>
        <begin position="509"/>
        <end position="518"/>
    </location>
</feature>
<dbReference type="Pfam" id="PF01985">
    <property type="entry name" value="CRS1_YhbY"/>
    <property type="match status" value="1"/>
</dbReference>
<keyword evidence="5" id="KW-1185">Reference proteome</keyword>
<evidence type="ECO:0000259" key="3">
    <source>
        <dbReference type="PROSITE" id="PS51295"/>
    </source>
</evidence>
<dbReference type="PANTHER" id="PTHR31426:SF2">
    <property type="entry name" value="OS01G0958400 PROTEIN"/>
    <property type="match status" value="1"/>
</dbReference>
<comment type="caution">
    <text evidence="4">The sequence shown here is derived from an EMBL/GenBank/DDBJ whole genome shotgun (WGS) entry which is preliminary data.</text>
</comment>
<feature type="compositionally biased region" description="Acidic residues" evidence="2">
    <location>
        <begin position="528"/>
        <end position="539"/>
    </location>
</feature>
<dbReference type="AlphaFoldDB" id="A0A8T2A6V4"/>
<feature type="region of interest" description="Disordered" evidence="2">
    <location>
        <begin position="497"/>
        <end position="557"/>
    </location>
</feature>
<reference evidence="4 5" key="1">
    <citation type="submission" date="2020-12" db="EMBL/GenBank/DDBJ databases">
        <title>Concerted genomic and epigenomic changes stabilize Arabidopsis allopolyploids.</title>
        <authorList>
            <person name="Chen Z."/>
        </authorList>
    </citation>
    <scope>NUCLEOTIDE SEQUENCE [LARGE SCALE GENOMIC DNA]</scope>
    <source>
        <strain evidence="4">Allo738</strain>
        <tissue evidence="4">Leaf</tissue>
    </source>
</reference>
<dbReference type="InterPro" id="IPR040286">
    <property type="entry name" value="At3g25440-like"/>
</dbReference>
<dbReference type="GO" id="GO:0003723">
    <property type="term" value="F:RNA binding"/>
    <property type="evidence" value="ECO:0007669"/>
    <property type="project" value="UniProtKB-UniRule"/>
</dbReference>
<accession>A0A8T2A6V4</accession>
<feature type="domain" description="CRM" evidence="3">
    <location>
        <begin position="351"/>
        <end position="448"/>
    </location>
</feature>
<name>A0A8T2A6V4_9BRAS</name>
<dbReference type="EMBL" id="JAEFBK010000009">
    <property type="protein sequence ID" value="KAG7568370.1"/>
    <property type="molecule type" value="Genomic_DNA"/>
</dbReference>
<evidence type="ECO:0000313" key="4">
    <source>
        <dbReference type="EMBL" id="KAG7568370.1"/>
    </source>
</evidence>
<dbReference type="PANTHER" id="PTHR31426">
    <property type="entry name" value="GROUP II INTRON SPLICING FACTOR CRS1-LIKE"/>
    <property type="match status" value="1"/>
</dbReference>
<evidence type="ECO:0000256" key="1">
    <source>
        <dbReference type="PROSITE-ProRule" id="PRU00626"/>
    </source>
</evidence>
<dbReference type="SMART" id="SM01103">
    <property type="entry name" value="CRS1_YhbY"/>
    <property type="match status" value="1"/>
</dbReference>
<dbReference type="Proteomes" id="UP000694240">
    <property type="component" value="Chromosome 9"/>
</dbReference>
<sequence>MKLRTIGSSLDHCYGWFVMLLMETSRFFEQYSSLVILNSFIKLILDSSHSRQRRSLKFSWLLKKRTTCDSFLYNPVYEDDDFVKGKPELIRNIINRADSYSDVESRVSTRKTILKKKSNAESRVSTSMTILKKKKNDEVRCKGMCGSIPRNQCTSSPSTLLSFRFEEANVELSQLYKKLESLDDLAQIMAIAFARGFRKASSFLRSSYPVLIPSRLFPQNQGFYDSTSTFVQPTVISRPICRNFSHGTVNLVISEGKPKFETRELDPPKKYKWLTKKRLKLKRKKEREERNAANRKDPRRLTVKGKKKKFANAEERIKYKLEKAKIKEALLIEKLKRYEVAKVQGPEVRPHEITGEERFYLKKMGQKRSNYVPIGRRGVFGGVILNMHLHWKKHETVKVICNNSKPGQVQQYAEELAKLSGGVPVNIIGDDTIIFYRGKGYVQPQVMSPIDTLSKKRAYERSKYEQSLESVRHFIAIAEKELELYYRHVALYDDPNNRNPVSILDDSPSESRQRHENELYLSCSDTDANSEDEDEEFCELDNGSSSSAKEELSESEN</sequence>
<evidence type="ECO:0000256" key="2">
    <source>
        <dbReference type="SAM" id="MobiDB-lite"/>
    </source>
</evidence>
<feature type="compositionally biased region" description="Basic and acidic residues" evidence="2">
    <location>
        <begin position="286"/>
        <end position="300"/>
    </location>
</feature>
<organism evidence="4 5">
    <name type="scientific">Arabidopsis thaliana x Arabidopsis arenosa</name>
    <dbReference type="NCBI Taxonomy" id="1240361"/>
    <lineage>
        <taxon>Eukaryota</taxon>
        <taxon>Viridiplantae</taxon>
        <taxon>Streptophyta</taxon>
        <taxon>Embryophyta</taxon>
        <taxon>Tracheophyta</taxon>
        <taxon>Spermatophyta</taxon>
        <taxon>Magnoliopsida</taxon>
        <taxon>eudicotyledons</taxon>
        <taxon>Gunneridae</taxon>
        <taxon>Pentapetalae</taxon>
        <taxon>rosids</taxon>
        <taxon>malvids</taxon>
        <taxon>Brassicales</taxon>
        <taxon>Brassicaceae</taxon>
        <taxon>Camelineae</taxon>
        <taxon>Arabidopsis</taxon>
    </lineage>
</organism>